<dbReference type="InterPro" id="IPR029063">
    <property type="entry name" value="SAM-dependent_MTases_sf"/>
</dbReference>
<accession>A0ABY8QLX5</accession>
<feature type="binding site" evidence="7">
    <location>
        <position position="94"/>
    </location>
    <ligand>
        <name>S-adenosyl-L-methionine</name>
        <dbReference type="ChEBI" id="CHEBI:59789"/>
    </ligand>
</feature>
<dbReference type="HAMAP" id="MF_01057">
    <property type="entry name" value="tRNA_methyltr_TrmB"/>
    <property type="match status" value="1"/>
</dbReference>
<keyword evidence="9" id="KW-1185">Reference proteome</keyword>
<proteinExistence type="inferred from homology"/>
<dbReference type="Pfam" id="PF02390">
    <property type="entry name" value="Methyltransf_4"/>
    <property type="match status" value="1"/>
</dbReference>
<evidence type="ECO:0000256" key="1">
    <source>
        <dbReference type="ARBA" id="ARBA00000142"/>
    </source>
</evidence>
<evidence type="ECO:0000313" key="9">
    <source>
        <dbReference type="Proteomes" id="UP001241605"/>
    </source>
</evidence>
<gene>
    <name evidence="7 8" type="primary">trmB</name>
    <name evidence="8" type="ORF">QF118_07895</name>
</gene>
<dbReference type="NCBIfam" id="TIGR00091">
    <property type="entry name" value="tRNA (guanosine(46)-N7)-methyltransferase TrmB"/>
    <property type="match status" value="1"/>
</dbReference>
<feature type="binding site" evidence="7">
    <location>
        <position position="121"/>
    </location>
    <ligand>
        <name>S-adenosyl-L-methionine</name>
        <dbReference type="ChEBI" id="CHEBI:59789"/>
    </ligand>
</feature>
<dbReference type="EMBL" id="CP124616">
    <property type="protein sequence ID" value="WGW05458.1"/>
    <property type="molecule type" value="Genomic_DNA"/>
</dbReference>
<evidence type="ECO:0000256" key="5">
    <source>
        <dbReference type="ARBA" id="ARBA00022691"/>
    </source>
</evidence>
<dbReference type="InterPro" id="IPR055361">
    <property type="entry name" value="tRNA_methyltr_TrmB_bact"/>
</dbReference>
<dbReference type="CDD" id="cd02440">
    <property type="entry name" value="AdoMet_MTases"/>
    <property type="match status" value="1"/>
</dbReference>
<feature type="binding site" evidence="7">
    <location>
        <position position="143"/>
    </location>
    <ligand>
        <name>S-adenosyl-L-methionine</name>
        <dbReference type="ChEBI" id="CHEBI:59789"/>
    </ligand>
</feature>
<evidence type="ECO:0000256" key="4">
    <source>
        <dbReference type="ARBA" id="ARBA00022679"/>
    </source>
</evidence>
<dbReference type="Gene3D" id="3.40.50.150">
    <property type="entry name" value="Vaccinia Virus protein VP39"/>
    <property type="match status" value="1"/>
</dbReference>
<keyword evidence="3 7" id="KW-0489">Methyltransferase</keyword>
<dbReference type="RefSeq" id="WP_282302082.1">
    <property type="nucleotide sequence ID" value="NZ_CP124616.1"/>
</dbReference>
<feature type="binding site" evidence="7">
    <location>
        <position position="179"/>
    </location>
    <ligand>
        <name>substrate</name>
    </ligand>
</feature>
<comment type="catalytic activity">
    <reaction evidence="1 7">
        <text>guanosine(46) in tRNA + S-adenosyl-L-methionine = N(7)-methylguanosine(46) in tRNA + S-adenosyl-L-homocysteine</text>
        <dbReference type="Rhea" id="RHEA:42708"/>
        <dbReference type="Rhea" id="RHEA-COMP:10188"/>
        <dbReference type="Rhea" id="RHEA-COMP:10189"/>
        <dbReference type="ChEBI" id="CHEBI:57856"/>
        <dbReference type="ChEBI" id="CHEBI:59789"/>
        <dbReference type="ChEBI" id="CHEBI:74269"/>
        <dbReference type="ChEBI" id="CHEBI:74480"/>
        <dbReference type="EC" id="2.1.1.33"/>
    </reaction>
</comment>
<evidence type="ECO:0000256" key="6">
    <source>
        <dbReference type="ARBA" id="ARBA00022694"/>
    </source>
</evidence>
<organism evidence="8 9">
    <name type="scientific">Tropicibacter oceani</name>
    <dbReference type="NCBI Taxonomy" id="3058420"/>
    <lineage>
        <taxon>Bacteria</taxon>
        <taxon>Pseudomonadati</taxon>
        <taxon>Pseudomonadota</taxon>
        <taxon>Alphaproteobacteria</taxon>
        <taxon>Rhodobacterales</taxon>
        <taxon>Roseobacteraceae</taxon>
        <taxon>Tropicibacter</taxon>
    </lineage>
</organism>
<feature type="binding site" evidence="7">
    <location>
        <position position="147"/>
    </location>
    <ligand>
        <name>substrate</name>
    </ligand>
</feature>
<dbReference type="GO" id="GO:0008176">
    <property type="term" value="F:tRNA (guanine(46)-N7)-methyltransferase activity"/>
    <property type="evidence" value="ECO:0007669"/>
    <property type="project" value="UniProtKB-EC"/>
</dbReference>
<feature type="binding site" evidence="7">
    <location>
        <begin position="216"/>
        <end position="219"/>
    </location>
    <ligand>
        <name>substrate</name>
    </ligand>
</feature>
<evidence type="ECO:0000256" key="3">
    <source>
        <dbReference type="ARBA" id="ARBA00022603"/>
    </source>
</evidence>
<evidence type="ECO:0000256" key="2">
    <source>
        <dbReference type="ARBA" id="ARBA00003015"/>
    </source>
</evidence>
<dbReference type="SUPFAM" id="SSF53335">
    <property type="entry name" value="S-adenosyl-L-methionine-dependent methyltransferases"/>
    <property type="match status" value="1"/>
</dbReference>
<dbReference type="InterPro" id="IPR003358">
    <property type="entry name" value="tRNA_(Gua-N-7)_MeTrfase_Trmb"/>
</dbReference>
<sequence length="238" mass="27165">MTTSNKHPDAPWRNFYGRVRGKTLKPAQEAYLNEDLDTLSPGLVDWDVNPDRTPLDLNALFSGKPVWLEIGFGGGEHLVHQAATYPDVGIIGCEPFINVVAMLLGKIRKAGVSNLRVHPGDVRNLFDVLPEASLDKAFLLYPDPWPKKRHHKRRFVTQEHLEPLARALKPGAEFRVATDIPDYVRQTLIEVPKAGFEWLGEGPEDWRKPWGDWISTRYEQKALREGRTPHYLTFRRLG</sequence>
<dbReference type="EC" id="2.1.1.33" evidence="7"/>
<keyword evidence="4 7" id="KW-0808">Transferase</keyword>
<evidence type="ECO:0000256" key="7">
    <source>
        <dbReference type="HAMAP-Rule" id="MF_01057"/>
    </source>
</evidence>
<protein>
    <recommendedName>
        <fullName evidence="7">tRNA (guanine-N(7)-)-methyltransferase</fullName>
        <ecNumber evidence="7">2.1.1.33</ecNumber>
    </recommendedName>
    <alternativeName>
        <fullName evidence="7">tRNA (guanine(46)-N(7))-methyltransferase</fullName>
    </alternativeName>
    <alternativeName>
        <fullName evidence="7">tRNA(m7G46)-methyltransferase</fullName>
    </alternativeName>
</protein>
<dbReference type="PANTHER" id="PTHR23417:SF14">
    <property type="entry name" value="PENTACOTRIPEPTIDE-REPEAT REGION OF PRORP DOMAIN-CONTAINING PROTEIN"/>
    <property type="match status" value="1"/>
</dbReference>
<dbReference type="PROSITE" id="PS51625">
    <property type="entry name" value="SAM_MT_TRMB"/>
    <property type="match status" value="1"/>
</dbReference>
<dbReference type="Proteomes" id="UP001241605">
    <property type="component" value="Chromosome"/>
</dbReference>
<feature type="binding site" evidence="7">
    <location>
        <position position="69"/>
    </location>
    <ligand>
        <name>S-adenosyl-L-methionine</name>
        <dbReference type="ChEBI" id="CHEBI:59789"/>
    </ligand>
</feature>
<dbReference type="PANTHER" id="PTHR23417">
    <property type="entry name" value="3-DEOXY-D-MANNO-OCTULOSONIC-ACID TRANSFERASE/TRNA GUANINE-N 7 - -METHYLTRANSFERASE"/>
    <property type="match status" value="1"/>
</dbReference>
<comment type="similarity">
    <text evidence="7">Belongs to the class I-like SAM-binding methyltransferase superfamily. TrmB family.</text>
</comment>
<comment type="pathway">
    <text evidence="7">tRNA modification; N(7)-methylguanine-tRNA biosynthesis.</text>
</comment>
<evidence type="ECO:0000313" key="8">
    <source>
        <dbReference type="EMBL" id="WGW05458.1"/>
    </source>
</evidence>
<name>A0ABY8QLX5_9RHOB</name>
<keyword evidence="5 7" id="KW-0949">S-adenosyl-L-methionine</keyword>
<comment type="caution">
    <text evidence="7">Lacks conserved residue(s) required for the propagation of feature annotation.</text>
</comment>
<keyword evidence="6 7" id="KW-0819">tRNA processing</keyword>
<comment type="function">
    <text evidence="2 7">Catalyzes the formation of N(7)-methylguanine at position 46 (m7G46) in tRNA.</text>
</comment>
<reference evidence="8 9" key="1">
    <citation type="submission" date="2023-05" db="EMBL/GenBank/DDBJ databases">
        <title>YMD87, complete Genome.</title>
        <authorList>
            <person name="Zhang J."/>
            <person name="Xu X."/>
        </authorList>
    </citation>
    <scope>NUCLEOTIDE SEQUENCE [LARGE SCALE GENOMIC DNA]</scope>
    <source>
        <strain evidence="8 9">YMD87</strain>
    </source>
</reference>